<feature type="compositionally biased region" description="Basic and acidic residues" evidence="1">
    <location>
        <begin position="436"/>
        <end position="461"/>
    </location>
</feature>
<feature type="region of interest" description="Disordered" evidence="1">
    <location>
        <begin position="1"/>
        <end position="31"/>
    </location>
</feature>
<proteinExistence type="predicted"/>
<dbReference type="SMART" id="SM00343">
    <property type="entry name" value="ZnF_C2HC"/>
    <property type="match status" value="2"/>
</dbReference>
<protein>
    <recommendedName>
        <fullName evidence="2">Integrase catalytic domain-containing protein</fullName>
    </recommendedName>
</protein>
<dbReference type="InterPro" id="IPR036397">
    <property type="entry name" value="RNaseH_sf"/>
</dbReference>
<dbReference type="Pfam" id="PF05380">
    <property type="entry name" value="Peptidase_A17"/>
    <property type="match status" value="1"/>
</dbReference>
<accession>A0AA47M675</accession>
<sequence length="1538" mass="175267">MEDLQRLEAEAAKSRAQQMAERAKQEADNAERQLELEYKRRQVERLETIKKLNAAKARLQVYEQSECSDEEIYNMLHDRISLKGEVKHKSPAQYHSRPSTVTQIPLQYQSSPQAVIQPEQENGTAALVRAFTESMSANRLLVPEPTTFSGDPLRFNDWKASYQTLIDRKNIPAEEKLYYLQRYVGGPAKKAIENYFLLGTESAYNAAWTVLPERYGSPFLIAKAFRNKLDAWPKISTKGSTELQEFTDFLASCEAAMSQMKGLEVLNDCHENQKILTKLPDWLTARWSRKVIEEEEQSHTYPSFSQFVKFLTREAKISCHPVSSLHALKPSECERFKVPKSRGPGAKVLATNSDERVVSSCCDFCEKTGHSLHKCRKCMDKTISERVKFVQEKNLCFGCLMSGHRSKECKNKNCCSMCEKRHPTCLHDDRTKEERMATRPDGARNIDRSRERRVERLHDTSARASSEMRASSNATTSSEARSLRVVQNIKDTHTSSIVPVWVSAASEPTNEVLVYALLYTQSDTTFILEDTAKALHTKNEPVQLKLSTMAAKTTLVSCRKLTGLQVRGYFSDKIIPLPGTYTREFIPANRDHIPTPETAMAWPHLEHIAHEIAPLQKCDVGLLIGYNCPQALLTRQVVSSKEDNLPFASRTDLGWSVVGYGNPCLDCGDVIGVSHQVIINQVMPHLQCSSELTSEVHYVLRTQIKELYSPIDVIKVLESDFIEGAPEDDHISQEDIRFLSIMERGIRLKDDGHYEMPLPFKKERPNLPDNKVCAIHCLRCLERKLRKNEKYFKDYRTFMDETISRGDAERVPETELCNVPAWYTPHHGVYHPQKPGKIRVVFDCSAKYKGISLNEHLLTGPELTNNLVGVLCRFRRGPVAIMCDIEHMFHQFHVKAEDQIYLRFLWWDEGNFEAQPSVYRMKVHLFGAASSPGCANYGLKHIATEGLGCFSENTVKFIKRNFYVDDGLSSVESNDQAIQLVKEARELCSSGKLRLHKFISNSKEVIATIPKEECAEAANNLDMAFGELHMERVLGVQWCVASDEFQFRVVVKENPLTRRGVLSTVASVYDPLGFVAPFILIGKQILQQMCRDKLGWDDTLPDELRPLWESWLQDLQNLAMVKIKRCYIPSDFKVQRYELHHFADASVAGYGECSYLRAVSTSKLPSGEVKVGEIESDDPELRKAQVYDTQAEEVRSWVVKAIARLKRHVREIKGLKSRSCEATSLEERREAELTVIKMVQQATLSQEIQHLQRHKEIQTKERTNKLHKLNPFLDNQGIFRVGGRLTHAALHPHVKHPAVLPRDSHVSALLIKHYHEKAHHQGRGMTINELRSNGIWILGCSNAVSSHIYKCTMCRRLRRSTEQQRMADLPEERMETTPPFTYCGIDCFGPFYVKEGRKELKRYGLLLTCMCSRAVHIEALDDLTTDAFINALCAFIAIRGSVRQIRCDRGTNFVGARREFVEALKEMDQEELKEFGCEFLMNSPASSHMGGFWERQIRTIRNVLASILEQSCQAAGLRLFANILVRSHGCSKQQTPNH</sequence>
<evidence type="ECO:0000313" key="4">
    <source>
        <dbReference type="Proteomes" id="UP001174136"/>
    </source>
</evidence>
<reference evidence="3" key="1">
    <citation type="journal article" date="2023" name="Front. Mar. Sci.">
        <title>A new Merluccius polli reference genome to investigate the effects of global change in West African waters.</title>
        <authorList>
            <person name="Mateo J.L."/>
            <person name="Blanco-Fernandez C."/>
            <person name="Garcia-Vazquez E."/>
            <person name="Machado-Schiaffino G."/>
        </authorList>
    </citation>
    <scope>NUCLEOTIDE SEQUENCE</scope>
    <source>
        <strain evidence="3">C29</strain>
        <tissue evidence="3">Fin</tissue>
    </source>
</reference>
<organism evidence="3 4">
    <name type="scientific">Merluccius polli</name>
    <name type="common">Benguela hake</name>
    <name type="synonym">Merluccius cadenati</name>
    <dbReference type="NCBI Taxonomy" id="89951"/>
    <lineage>
        <taxon>Eukaryota</taxon>
        <taxon>Metazoa</taxon>
        <taxon>Chordata</taxon>
        <taxon>Craniata</taxon>
        <taxon>Vertebrata</taxon>
        <taxon>Euteleostomi</taxon>
        <taxon>Actinopterygii</taxon>
        <taxon>Neopterygii</taxon>
        <taxon>Teleostei</taxon>
        <taxon>Neoteleostei</taxon>
        <taxon>Acanthomorphata</taxon>
        <taxon>Zeiogadaria</taxon>
        <taxon>Gadariae</taxon>
        <taxon>Gadiformes</taxon>
        <taxon>Gadoidei</taxon>
        <taxon>Merlucciidae</taxon>
        <taxon>Merluccius</taxon>
    </lineage>
</organism>
<dbReference type="PANTHER" id="PTHR47331">
    <property type="entry name" value="PHD-TYPE DOMAIN-CONTAINING PROTEIN"/>
    <property type="match status" value="1"/>
</dbReference>
<dbReference type="CDD" id="cd01644">
    <property type="entry name" value="RT_pepA17"/>
    <property type="match status" value="1"/>
</dbReference>
<dbReference type="GO" id="GO:0008270">
    <property type="term" value="F:zinc ion binding"/>
    <property type="evidence" value="ECO:0007669"/>
    <property type="project" value="InterPro"/>
</dbReference>
<feature type="compositionally biased region" description="Low complexity" evidence="1">
    <location>
        <begin position="462"/>
        <end position="474"/>
    </location>
</feature>
<evidence type="ECO:0000313" key="3">
    <source>
        <dbReference type="EMBL" id="KAK0134384.1"/>
    </source>
</evidence>
<evidence type="ECO:0000259" key="2">
    <source>
        <dbReference type="PROSITE" id="PS50994"/>
    </source>
</evidence>
<dbReference type="PROSITE" id="PS50994">
    <property type="entry name" value="INTEGRASE"/>
    <property type="match status" value="1"/>
</dbReference>
<dbReference type="InterPro" id="IPR001584">
    <property type="entry name" value="Integrase_cat-core"/>
</dbReference>
<dbReference type="InterPro" id="IPR012337">
    <property type="entry name" value="RNaseH-like_sf"/>
</dbReference>
<dbReference type="Proteomes" id="UP001174136">
    <property type="component" value="Unassembled WGS sequence"/>
</dbReference>
<feature type="domain" description="Integrase catalytic" evidence="2">
    <location>
        <begin position="1374"/>
        <end position="1538"/>
    </location>
</feature>
<name>A0AA47M675_MERPO</name>
<dbReference type="InterPro" id="IPR005312">
    <property type="entry name" value="DUF1759"/>
</dbReference>
<dbReference type="GO" id="GO:0003676">
    <property type="term" value="F:nucleic acid binding"/>
    <property type="evidence" value="ECO:0007669"/>
    <property type="project" value="InterPro"/>
</dbReference>
<dbReference type="InterPro" id="IPR001878">
    <property type="entry name" value="Znf_CCHC"/>
</dbReference>
<dbReference type="Gene3D" id="3.30.420.10">
    <property type="entry name" value="Ribonuclease H-like superfamily/Ribonuclease H"/>
    <property type="match status" value="1"/>
</dbReference>
<evidence type="ECO:0000256" key="1">
    <source>
        <dbReference type="SAM" id="MobiDB-lite"/>
    </source>
</evidence>
<dbReference type="GO" id="GO:0015074">
    <property type="term" value="P:DNA integration"/>
    <property type="evidence" value="ECO:0007669"/>
    <property type="project" value="InterPro"/>
</dbReference>
<feature type="region of interest" description="Disordered" evidence="1">
    <location>
        <begin position="436"/>
        <end position="481"/>
    </location>
</feature>
<keyword evidence="4" id="KW-1185">Reference proteome</keyword>
<dbReference type="EMBL" id="JAOPHQ010005710">
    <property type="protein sequence ID" value="KAK0134384.1"/>
    <property type="molecule type" value="Genomic_DNA"/>
</dbReference>
<dbReference type="SUPFAM" id="SSF53098">
    <property type="entry name" value="Ribonuclease H-like"/>
    <property type="match status" value="1"/>
</dbReference>
<comment type="caution">
    <text evidence="3">The sequence shown here is derived from an EMBL/GenBank/DDBJ whole genome shotgun (WGS) entry which is preliminary data.</text>
</comment>
<dbReference type="InterPro" id="IPR043502">
    <property type="entry name" value="DNA/RNA_pol_sf"/>
</dbReference>
<dbReference type="SUPFAM" id="SSF56672">
    <property type="entry name" value="DNA/RNA polymerases"/>
    <property type="match status" value="1"/>
</dbReference>
<dbReference type="InterPro" id="IPR008042">
    <property type="entry name" value="Retrotrans_Pao"/>
</dbReference>
<dbReference type="PANTHER" id="PTHR47331:SF5">
    <property type="entry name" value="RIBONUCLEASE H"/>
    <property type="match status" value="1"/>
</dbReference>
<feature type="compositionally biased region" description="Basic and acidic residues" evidence="1">
    <location>
        <begin position="1"/>
        <end position="13"/>
    </location>
</feature>
<feature type="compositionally biased region" description="Basic and acidic residues" evidence="1">
    <location>
        <begin position="21"/>
        <end position="31"/>
    </location>
</feature>
<dbReference type="Pfam" id="PF03564">
    <property type="entry name" value="DUF1759"/>
    <property type="match status" value="1"/>
</dbReference>
<gene>
    <name evidence="3" type="ORF">N1851_030041</name>
</gene>